<evidence type="ECO:0000259" key="4">
    <source>
        <dbReference type="Pfam" id="PF03629"/>
    </source>
</evidence>
<evidence type="ECO:0000313" key="6">
    <source>
        <dbReference type="Proteomes" id="UP001515480"/>
    </source>
</evidence>
<evidence type="ECO:0000256" key="2">
    <source>
        <dbReference type="SAM" id="MobiDB-lite"/>
    </source>
</evidence>
<dbReference type="InterPro" id="IPR005181">
    <property type="entry name" value="SASA"/>
</dbReference>
<keyword evidence="1" id="KW-0378">Hydrolase</keyword>
<keyword evidence="6" id="KW-1185">Reference proteome</keyword>
<proteinExistence type="predicted"/>
<name>A0AB34IHC1_PRYPA</name>
<evidence type="ECO:0000313" key="5">
    <source>
        <dbReference type="EMBL" id="KAL1496899.1"/>
    </source>
</evidence>
<gene>
    <name evidence="5" type="ORF">AB1Y20_014479</name>
</gene>
<organism evidence="5 6">
    <name type="scientific">Prymnesium parvum</name>
    <name type="common">Toxic golden alga</name>
    <dbReference type="NCBI Taxonomy" id="97485"/>
    <lineage>
        <taxon>Eukaryota</taxon>
        <taxon>Haptista</taxon>
        <taxon>Haptophyta</taxon>
        <taxon>Prymnesiophyceae</taxon>
        <taxon>Prymnesiales</taxon>
        <taxon>Prymnesiaceae</taxon>
        <taxon>Prymnesium</taxon>
    </lineage>
</organism>
<sequence>MPSVSARLVCLAVALLGRTHAFSGVPKATRDPNASAHRHHHPSRPPPRRQRRDDPPPPSPLAFDGIFGSNMVLQQQPATACVHGLVGEAQAAVSLTLLRGNTTVAKAAARLAAGGQWKAWLPAQPAGEGYTLVATSGGGSARLENVSFGDVWYCAGQSNMALPLANTLSRNISRDAIRRGKYSQIRIHGMSGNMNPQQPWATLASALASSPDPEHSQLFQFSSTCYYFAESLVDELSLHGLTPPPLGLVHTAWGGSTIEQWLDTASLAACANVSHSSTDGKWHTARVVPYASMALKGWVWYQGENDMHSYFGNSLLGTGYSCLMPRLVASWRELWGAPDAPFGVVSLAPSGSEGGDDIGTMRWAQTAGYGVLPNAAMPHTFLAHAYDLNDPFSNTTCAKLTGCPSAPRPPAGWGACEAYCASVRATPFYEGPIHPRDKKAVGARLARGAAAEAYGAAAPYVGPTLAGCTAAAAAGKLSLAFGGGGEAVAVRPYDRRAGASKLQVLVNASRFCMQAEGRGDAACVDDGTGAAVPGGGFGAAWVAVDMAASGRHTVEVDLAKSGGVAYAIRYAWEGDCCSEDPPHDGPCPLASCPIIGGTSGLPANPFIAKLTADGKCKCIPPQQCDE</sequence>
<dbReference type="SUPFAM" id="SSF52266">
    <property type="entry name" value="SGNH hydrolase"/>
    <property type="match status" value="1"/>
</dbReference>
<accession>A0AB34IHC1</accession>
<dbReference type="Pfam" id="PF03629">
    <property type="entry name" value="SASA"/>
    <property type="match status" value="1"/>
</dbReference>
<feature type="signal peptide" evidence="3">
    <location>
        <begin position="1"/>
        <end position="21"/>
    </location>
</feature>
<dbReference type="AlphaFoldDB" id="A0AB34IHC1"/>
<dbReference type="InterPro" id="IPR039329">
    <property type="entry name" value="SIAE"/>
</dbReference>
<dbReference type="EMBL" id="JBGBPQ010000028">
    <property type="protein sequence ID" value="KAL1496899.1"/>
    <property type="molecule type" value="Genomic_DNA"/>
</dbReference>
<evidence type="ECO:0000256" key="1">
    <source>
        <dbReference type="ARBA" id="ARBA00022801"/>
    </source>
</evidence>
<evidence type="ECO:0000256" key="3">
    <source>
        <dbReference type="SAM" id="SignalP"/>
    </source>
</evidence>
<feature type="domain" description="Sialate O-acetylesterase" evidence="4">
    <location>
        <begin position="150"/>
        <end position="368"/>
    </location>
</feature>
<reference evidence="5 6" key="1">
    <citation type="journal article" date="2024" name="Science">
        <title>Giant polyketide synthase enzymes in the biosynthesis of giant marine polyether toxins.</title>
        <authorList>
            <person name="Fallon T.R."/>
            <person name="Shende V.V."/>
            <person name="Wierzbicki I.H."/>
            <person name="Pendleton A.L."/>
            <person name="Watervoot N.F."/>
            <person name="Auber R.P."/>
            <person name="Gonzalez D.J."/>
            <person name="Wisecaver J.H."/>
            <person name="Moore B.S."/>
        </authorList>
    </citation>
    <scope>NUCLEOTIDE SEQUENCE [LARGE SCALE GENOMIC DNA]</scope>
    <source>
        <strain evidence="5 6">12B1</strain>
    </source>
</reference>
<protein>
    <recommendedName>
        <fullName evidence="4">Sialate O-acetylesterase domain-containing protein</fullName>
    </recommendedName>
</protein>
<dbReference type="Proteomes" id="UP001515480">
    <property type="component" value="Unassembled WGS sequence"/>
</dbReference>
<feature type="region of interest" description="Disordered" evidence="2">
    <location>
        <begin position="23"/>
        <end position="59"/>
    </location>
</feature>
<dbReference type="PANTHER" id="PTHR22901">
    <property type="entry name" value="SIALATE O-ACETYLESTERASE"/>
    <property type="match status" value="1"/>
</dbReference>
<feature type="compositionally biased region" description="Basic residues" evidence="2">
    <location>
        <begin position="36"/>
        <end position="50"/>
    </location>
</feature>
<feature type="chain" id="PRO_5044209712" description="Sialate O-acetylesterase domain-containing protein" evidence="3">
    <location>
        <begin position="22"/>
        <end position="626"/>
    </location>
</feature>
<comment type="caution">
    <text evidence="5">The sequence shown here is derived from an EMBL/GenBank/DDBJ whole genome shotgun (WGS) entry which is preliminary data.</text>
</comment>
<dbReference type="GO" id="GO:0005975">
    <property type="term" value="P:carbohydrate metabolic process"/>
    <property type="evidence" value="ECO:0007669"/>
    <property type="project" value="TreeGrafter"/>
</dbReference>
<dbReference type="GO" id="GO:0001681">
    <property type="term" value="F:sialate O-acetylesterase activity"/>
    <property type="evidence" value="ECO:0007669"/>
    <property type="project" value="InterPro"/>
</dbReference>
<dbReference type="PANTHER" id="PTHR22901:SF0">
    <property type="entry name" value="SIALATE O-ACETYLESTERASE"/>
    <property type="match status" value="1"/>
</dbReference>
<dbReference type="Gene3D" id="3.40.50.1110">
    <property type="entry name" value="SGNH hydrolase"/>
    <property type="match status" value="1"/>
</dbReference>
<keyword evidence="3" id="KW-0732">Signal</keyword>
<dbReference type="InterPro" id="IPR036514">
    <property type="entry name" value="SGNH_hydro_sf"/>
</dbReference>